<comment type="caution">
    <text evidence="2">The sequence shown here is derived from an EMBL/GenBank/DDBJ whole genome shotgun (WGS) entry which is preliminary data.</text>
</comment>
<evidence type="ECO:0000313" key="3">
    <source>
        <dbReference type="Proteomes" id="UP000321717"/>
    </source>
</evidence>
<sequence length="93" mass="9150">MSAASAMVKFLAASVVFFGAASGAFAASVSNVGTGAVVLVIVENGNRTEVAIDAGASETICPSGCFVTLPNGDRIGLEGGETIEIQDGAATIK</sequence>
<keyword evidence="3" id="KW-1185">Reference proteome</keyword>
<accession>A0A512HCA9</accession>
<organism evidence="2 3">
    <name type="scientific">Ciceribacter naphthalenivorans</name>
    <dbReference type="NCBI Taxonomy" id="1118451"/>
    <lineage>
        <taxon>Bacteria</taxon>
        <taxon>Pseudomonadati</taxon>
        <taxon>Pseudomonadota</taxon>
        <taxon>Alphaproteobacteria</taxon>
        <taxon>Hyphomicrobiales</taxon>
        <taxon>Rhizobiaceae</taxon>
        <taxon>Ciceribacter</taxon>
    </lineage>
</organism>
<gene>
    <name evidence="2" type="ORF">RNA01_00110</name>
</gene>
<keyword evidence="1" id="KW-0732">Signal</keyword>
<dbReference type="EMBL" id="BJZP01000001">
    <property type="protein sequence ID" value="GEO83079.1"/>
    <property type="molecule type" value="Genomic_DNA"/>
</dbReference>
<dbReference type="AlphaFoldDB" id="A0A512HCA9"/>
<dbReference type="Proteomes" id="UP000321717">
    <property type="component" value="Unassembled WGS sequence"/>
</dbReference>
<evidence type="ECO:0000313" key="2">
    <source>
        <dbReference type="EMBL" id="GEO83079.1"/>
    </source>
</evidence>
<evidence type="ECO:0000256" key="1">
    <source>
        <dbReference type="SAM" id="SignalP"/>
    </source>
</evidence>
<proteinExistence type="predicted"/>
<protein>
    <submittedName>
        <fullName evidence="2">Uncharacterized protein</fullName>
    </submittedName>
</protein>
<feature type="signal peptide" evidence="1">
    <location>
        <begin position="1"/>
        <end position="26"/>
    </location>
</feature>
<reference evidence="2 3" key="1">
    <citation type="submission" date="2019-07" db="EMBL/GenBank/DDBJ databases">
        <title>Whole genome shotgun sequence of Rhizobium naphthalenivorans NBRC 107585.</title>
        <authorList>
            <person name="Hosoyama A."/>
            <person name="Uohara A."/>
            <person name="Ohji S."/>
            <person name="Ichikawa N."/>
        </authorList>
    </citation>
    <scope>NUCLEOTIDE SEQUENCE [LARGE SCALE GENOMIC DNA]</scope>
    <source>
        <strain evidence="2 3">NBRC 107585</strain>
    </source>
</reference>
<name>A0A512HCA9_9HYPH</name>
<feature type="chain" id="PRO_5021798568" evidence="1">
    <location>
        <begin position="27"/>
        <end position="93"/>
    </location>
</feature>